<reference evidence="1" key="1">
    <citation type="submission" date="2021-05" db="EMBL/GenBank/DDBJ databases">
        <authorList>
            <person name="Pan Q."/>
            <person name="Jouanno E."/>
            <person name="Zahm M."/>
            <person name="Klopp C."/>
            <person name="Cabau C."/>
            <person name="Louis A."/>
            <person name="Berthelot C."/>
            <person name="Parey E."/>
            <person name="Roest Crollius H."/>
            <person name="Montfort J."/>
            <person name="Robinson-Rechavi M."/>
            <person name="Bouchez O."/>
            <person name="Lampietro C."/>
            <person name="Lopez Roques C."/>
            <person name="Donnadieu C."/>
            <person name="Postlethwait J."/>
            <person name="Bobe J."/>
            <person name="Dillon D."/>
            <person name="Chandos A."/>
            <person name="von Hippel F."/>
            <person name="Guiguen Y."/>
        </authorList>
    </citation>
    <scope>NUCLEOTIDE SEQUENCE</scope>
    <source>
        <strain evidence="1">YG-Jan2019</strain>
    </source>
</reference>
<keyword evidence="2" id="KW-1185">Reference proteome</keyword>
<dbReference type="Proteomes" id="UP001157502">
    <property type="component" value="Chromosome 7"/>
</dbReference>
<dbReference type="EMBL" id="CM055734">
    <property type="protein sequence ID" value="KAJ8009727.1"/>
    <property type="molecule type" value="Genomic_DNA"/>
</dbReference>
<organism evidence="1 2">
    <name type="scientific">Dallia pectoralis</name>
    <name type="common">Alaska blackfish</name>
    <dbReference type="NCBI Taxonomy" id="75939"/>
    <lineage>
        <taxon>Eukaryota</taxon>
        <taxon>Metazoa</taxon>
        <taxon>Chordata</taxon>
        <taxon>Craniata</taxon>
        <taxon>Vertebrata</taxon>
        <taxon>Euteleostomi</taxon>
        <taxon>Actinopterygii</taxon>
        <taxon>Neopterygii</taxon>
        <taxon>Teleostei</taxon>
        <taxon>Protacanthopterygii</taxon>
        <taxon>Esociformes</taxon>
        <taxon>Umbridae</taxon>
        <taxon>Dallia</taxon>
    </lineage>
</organism>
<sequence>MAASLDIVISAECRCADLAADADPHDRCVSCLGPDHAREGLLDPPECPSCALLTMPRRRERRGFFEEVIPLQTVLSSDSEDSGEEEESSSEEERAAGSVRPMAPRQPPPAVSCVPRDRRSMGEEDVDMSPIDTPPTPVPRPSLRSEFVGLVEGAALRMGIPLPPAEEFDSMTGGPWSERVREPEPEAPCLPALAKYAEAAWREPLMARAPARAYMPFTRVAGRGEAITSATPRLERAMSALFLPAESQWLDRKPSLPAPKDRFTAQLADKCFQFGAQSVAAANNLALMAGAISRITTGATSISAKELADISRLSGAILHLNQAHAVCAGGTMATAVVTQRHLWLSLSSLKECQKAPLLNAPVSTTGLFGEAVETATLAFKKVEEDRMLLSRHLPLARPSRPDTSRKAARPGRLPSAGKAEESGQSGLMHSLRLHGQSALSEITRPVSGVDRVLTGSTPIAGAPHLSMGDSSPAHHTTSSGFSRAESAGGSSDVTAGLGFHRPPSLLNEVSPSFSSSTVEKSVIANPFRGSLPMGCTSATDGQVSGGESENRLQYFSSKLSPTSRTPALRALLGVASELFPVYMVRSNNKERLYGTVSLRSTPLLGSGGDGDKIRGESDSPAVGNSESQREGRYRHCPTGPEREGVLLSLFPGPKEDRGNEADIGFTHSEQMCSQAALSYAHGTGGRGVWPRSQRHINLLELETVQLVLTHFAPRLRGRDVLIRSDNRATVAYINRQGGVRSPVLHEAATRLWLWAHRHLRSLSAVHVPGRQNVGADLMSRGGPRDDDWRLNPEIVSLIWERFGEARADLFAARENAQCRLWFSLRAQDGPPLGTDAFAHHSWPKGLLYAFPPLSCLARLLARLRSLRGHHGQAPDPLIPTELLQKQCLFHRARRGPVSLPCRLLDHLIQREIELRRSEYANGVPRSVGNFRGPDISPLGAAASRRSQLWAPVSPGRSKSRMRPSLARHRSLSFPNQMRRRSQVKAASKYEDPSRLNLPHILSAGLCYRSRKAAVSVLQPRLVAA</sequence>
<proteinExistence type="predicted"/>
<evidence type="ECO:0000313" key="2">
    <source>
        <dbReference type="Proteomes" id="UP001157502"/>
    </source>
</evidence>
<protein>
    <submittedName>
        <fullName evidence="1">Uncharacterized protein</fullName>
    </submittedName>
</protein>
<comment type="caution">
    <text evidence="1">The sequence shown here is derived from an EMBL/GenBank/DDBJ whole genome shotgun (WGS) entry which is preliminary data.</text>
</comment>
<name>A0ACC2H1M2_DALPE</name>
<accession>A0ACC2H1M2</accession>
<gene>
    <name evidence="1" type="ORF">DPEC_G00094540</name>
</gene>
<evidence type="ECO:0000313" key="1">
    <source>
        <dbReference type="EMBL" id="KAJ8009727.1"/>
    </source>
</evidence>